<dbReference type="OrthoDB" id="9770388at2"/>
<organism evidence="2 3">
    <name type="scientific">Jonquetella anthropi DSM 22815</name>
    <dbReference type="NCBI Taxonomy" id="885272"/>
    <lineage>
        <taxon>Bacteria</taxon>
        <taxon>Thermotogati</taxon>
        <taxon>Synergistota</taxon>
        <taxon>Synergistia</taxon>
        <taxon>Synergistales</taxon>
        <taxon>Dethiosulfovibrionaceae</taxon>
        <taxon>Jonquetella</taxon>
    </lineage>
</organism>
<keyword evidence="2" id="KW-0645">Protease</keyword>
<gene>
    <name evidence="2" type="ORF">JonanDRAFT_1448</name>
</gene>
<accession>H0UIY5</accession>
<dbReference type="InterPro" id="IPR016117">
    <property type="entry name" value="ArgJ-like_dom_sf"/>
</dbReference>
<dbReference type="AlphaFoldDB" id="H0UIY5"/>
<keyword evidence="3" id="KW-1185">Reference proteome</keyword>
<dbReference type="CDD" id="cd02253">
    <property type="entry name" value="DmpA"/>
    <property type="match status" value="1"/>
</dbReference>
<dbReference type="PANTHER" id="PTHR36512:SF3">
    <property type="entry name" value="BLR5678 PROTEIN"/>
    <property type="match status" value="1"/>
</dbReference>
<keyword evidence="2" id="KW-0378">Hydrolase</keyword>
<dbReference type="EMBL" id="CM001376">
    <property type="protein sequence ID" value="EHM13812.1"/>
    <property type="molecule type" value="Genomic_DNA"/>
</dbReference>
<evidence type="ECO:0000313" key="3">
    <source>
        <dbReference type="Proteomes" id="UP000003806"/>
    </source>
</evidence>
<dbReference type="Proteomes" id="UP000003806">
    <property type="component" value="Chromosome"/>
</dbReference>
<dbReference type="InterPro" id="IPR005321">
    <property type="entry name" value="Peptidase_S58_DmpA"/>
</dbReference>
<dbReference type="PANTHER" id="PTHR36512">
    <property type="entry name" value="D-AMINOPEPTIDASE"/>
    <property type="match status" value="1"/>
</dbReference>
<protein>
    <submittedName>
        <fullName evidence="2">L-aminopeptidase/D-esterase</fullName>
    </submittedName>
</protein>
<sequence>MNVDLLGQGLWTLPRGGGNSISDVPGVLVGHVTLSSGAVQTGVTALVPGDDLFCRKMAAGCWVANGYGKTAGLVQIAELGTLETPILLTNTLSVGAVWDGLVGWLMEHEPSIGREAGTVNPVVAECNDGFLNDLRLRSVTPEMARQALDAASVNFSLGSVGAGRGMSCYELKGGIGTASRRVGCYTVGVLVLTNFGSLSDLTLRGQPTGRFIGQKLSGGREAGPDGSVIAVIATDAPLSSRQLTRLARRATVGVTRRGAFVSHGSGEISVAFSTASRIPSGRGPFNLPVMGPEAANDFFRAVVEGTDEAVLRSMLEAQPVVGRDGHKRPSLRDFPDAPGLEGVLEPGNFTGCSCR</sequence>
<name>H0UIY5_9BACT</name>
<dbReference type="Gene3D" id="3.60.70.12">
    <property type="entry name" value="L-amino peptidase D-ALA esterase/amidase"/>
    <property type="match status" value="1"/>
</dbReference>
<evidence type="ECO:0000256" key="1">
    <source>
        <dbReference type="ARBA" id="ARBA00007068"/>
    </source>
</evidence>
<keyword evidence="2" id="KW-0031">Aminopeptidase</keyword>
<dbReference type="RefSeq" id="WP_008519558.1">
    <property type="nucleotide sequence ID" value="NZ_CM001376.1"/>
</dbReference>
<proteinExistence type="inferred from homology"/>
<dbReference type="STRING" id="885272.JonanDRAFT_1448"/>
<dbReference type="HOGENOM" id="CLU_024709_0_0_0"/>
<dbReference type="eggNOG" id="COG3191">
    <property type="taxonomic scope" value="Bacteria"/>
</dbReference>
<reference evidence="2 3" key="1">
    <citation type="submission" date="2011-11" db="EMBL/GenBank/DDBJ databases">
        <title>The Noncontiguous Finished genome of Jonquetella anthropi DSM 22815.</title>
        <authorList>
            <consortium name="US DOE Joint Genome Institute (JGI-PGF)"/>
            <person name="Lucas S."/>
            <person name="Copeland A."/>
            <person name="Lapidus A."/>
            <person name="Glavina del Rio T."/>
            <person name="Dalin E."/>
            <person name="Tice H."/>
            <person name="Bruce D."/>
            <person name="Goodwin L."/>
            <person name="Pitluck S."/>
            <person name="Peters L."/>
            <person name="Mikhailova N."/>
            <person name="Held B."/>
            <person name="Kyrpides N."/>
            <person name="Mavromatis K."/>
            <person name="Ivanova N."/>
            <person name="Markowitz V."/>
            <person name="Cheng J.-F."/>
            <person name="Hugenholtz P."/>
            <person name="Woyke T."/>
            <person name="Wu D."/>
            <person name="Gronow S."/>
            <person name="Wellnitz S."/>
            <person name="Brambilla E."/>
            <person name="Klenk H.-P."/>
            <person name="Eisen J.A."/>
        </authorList>
    </citation>
    <scope>NUCLEOTIDE SEQUENCE [LARGE SCALE GENOMIC DNA]</scope>
    <source>
        <strain evidence="2 3">DSM 22815</strain>
    </source>
</reference>
<evidence type="ECO:0000313" key="2">
    <source>
        <dbReference type="EMBL" id="EHM13812.1"/>
    </source>
</evidence>
<comment type="similarity">
    <text evidence="1">Belongs to the peptidase S58 family.</text>
</comment>
<dbReference type="GO" id="GO:0004177">
    <property type="term" value="F:aminopeptidase activity"/>
    <property type="evidence" value="ECO:0007669"/>
    <property type="project" value="UniProtKB-KW"/>
</dbReference>
<dbReference type="SUPFAM" id="SSF56266">
    <property type="entry name" value="DmpA/ArgJ-like"/>
    <property type="match status" value="1"/>
</dbReference>
<dbReference type="Pfam" id="PF03576">
    <property type="entry name" value="Peptidase_S58"/>
    <property type="match status" value="1"/>
</dbReference>